<evidence type="ECO:0000256" key="1">
    <source>
        <dbReference type="SAM" id="Phobius"/>
    </source>
</evidence>
<dbReference type="EMBL" id="FOQE01000031">
    <property type="protein sequence ID" value="SFH83085.1"/>
    <property type="molecule type" value="Genomic_DNA"/>
</dbReference>
<feature type="transmembrane region" description="Helical" evidence="1">
    <location>
        <begin position="81"/>
        <end position="99"/>
    </location>
</feature>
<dbReference type="OrthoDB" id="2661332at2"/>
<evidence type="ECO:0008006" key="4">
    <source>
        <dbReference type="Google" id="ProtNLM"/>
    </source>
</evidence>
<accession>A0A1I3D8Q9</accession>
<keyword evidence="1" id="KW-0812">Transmembrane</keyword>
<reference evidence="2 3" key="1">
    <citation type="submission" date="2016-10" db="EMBL/GenBank/DDBJ databases">
        <authorList>
            <person name="de Groot N.N."/>
        </authorList>
    </citation>
    <scope>NUCLEOTIDE SEQUENCE [LARGE SCALE GENOMIC DNA]</scope>
    <source>
        <strain evidence="2 3">DSM 27630</strain>
    </source>
</reference>
<protein>
    <recommendedName>
        <fullName evidence="4">DUF3796 domain-containing protein</fullName>
    </recommendedName>
</protein>
<gene>
    <name evidence="2" type="ORF">SAMN04489868_13118</name>
</gene>
<dbReference type="InterPro" id="IPR019235">
    <property type="entry name" value="DUF2178_TM"/>
</dbReference>
<keyword evidence="3" id="KW-1185">Reference proteome</keyword>
<keyword evidence="1" id="KW-1133">Transmembrane helix</keyword>
<proteinExistence type="predicted"/>
<evidence type="ECO:0000313" key="3">
    <source>
        <dbReference type="Proteomes" id="UP000198668"/>
    </source>
</evidence>
<keyword evidence="1" id="KW-0472">Membrane</keyword>
<name>A0A1I3D8Q9_9LACT</name>
<sequence length="129" mass="15099">MSNFRKWGSPRSPRKYSRFTWVLGFMGFLGFRYFFSYEISDLFNFSFFAFFSTYFTARLAAEMPDERYKENQLKAKATTMFVPAITLFAIGVGISSFSISYKVIVLIAALGWSATFITYALAFWYYEKH</sequence>
<organism evidence="2 3">
    <name type="scientific">Pisciglobus halotolerans</name>
    <dbReference type="NCBI Taxonomy" id="745365"/>
    <lineage>
        <taxon>Bacteria</taxon>
        <taxon>Bacillati</taxon>
        <taxon>Bacillota</taxon>
        <taxon>Bacilli</taxon>
        <taxon>Lactobacillales</taxon>
        <taxon>Carnobacteriaceae</taxon>
    </lineage>
</organism>
<feature type="transmembrane region" description="Helical" evidence="1">
    <location>
        <begin position="105"/>
        <end position="126"/>
    </location>
</feature>
<dbReference type="Proteomes" id="UP000198668">
    <property type="component" value="Unassembled WGS sequence"/>
</dbReference>
<evidence type="ECO:0000313" key="2">
    <source>
        <dbReference type="EMBL" id="SFH83085.1"/>
    </source>
</evidence>
<dbReference type="Pfam" id="PF09946">
    <property type="entry name" value="DUF2178"/>
    <property type="match status" value="1"/>
</dbReference>
<dbReference type="RefSeq" id="WP_092093122.1">
    <property type="nucleotide sequence ID" value="NZ_FOQE01000031.1"/>
</dbReference>
<dbReference type="AlphaFoldDB" id="A0A1I3D8Q9"/>
<feature type="transmembrane region" description="Helical" evidence="1">
    <location>
        <begin position="20"/>
        <end position="36"/>
    </location>
</feature>